<feature type="domain" description="EF-hand" evidence="3">
    <location>
        <begin position="49"/>
        <end position="84"/>
    </location>
</feature>
<evidence type="ECO:0000313" key="4">
    <source>
        <dbReference type="EMBL" id="KAK3736970.1"/>
    </source>
</evidence>
<dbReference type="PROSITE" id="PS00018">
    <property type="entry name" value="EF_HAND_1"/>
    <property type="match status" value="3"/>
</dbReference>
<name>A0AAE1CV31_9GAST</name>
<sequence length="167" mass="19233">MPGDKDVPEMSEEHREYIQRAFDLIDENHNGRISKFELTRAARVLGYNPTLKEAQGMIDAVDADGNGFIDFNEFAHMMLETLGVLDYQRAQIDEAFRFLDQDGNGWISYDELRTALTTKGDKLDEEEFERIISELDVDRDGKIYYEELAAKMCKPLFQNDLPKSTPV</sequence>
<keyword evidence="5" id="KW-1185">Reference proteome</keyword>
<reference evidence="4" key="1">
    <citation type="journal article" date="2023" name="G3 (Bethesda)">
        <title>A reference genome for the long-term kleptoplast-retaining sea slug Elysia crispata morphotype clarki.</title>
        <authorList>
            <person name="Eastman K.E."/>
            <person name="Pendleton A.L."/>
            <person name="Shaikh M.A."/>
            <person name="Suttiyut T."/>
            <person name="Ogas R."/>
            <person name="Tomko P."/>
            <person name="Gavelis G."/>
            <person name="Widhalm J.R."/>
            <person name="Wisecaver J.H."/>
        </authorList>
    </citation>
    <scope>NUCLEOTIDE SEQUENCE</scope>
    <source>
        <strain evidence="4">ECLA1</strain>
    </source>
</reference>
<dbReference type="InterPro" id="IPR011992">
    <property type="entry name" value="EF-hand-dom_pair"/>
</dbReference>
<dbReference type="PANTHER" id="PTHR23048:SF0">
    <property type="entry name" value="CALMODULIN LIKE 3"/>
    <property type="match status" value="1"/>
</dbReference>
<feature type="domain" description="EF-hand" evidence="3">
    <location>
        <begin position="87"/>
        <end position="122"/>
    </location>
</feature>
<dbReference type="InterPro" id="IPR018247">
    <property type="entry name" value="EF_Hand_1_Ca_BS"/>
</dbReference>
<gene>
    <name evidence="4" type="ORF">RRG08_027837</name>
</gene>
<dbReference type="GO" id="GO:0005509">
    <property type="term" value="F:calcium ion binding"/>
    <property type="evidence" value="ECO:0007669"/>
    <property type="project" value="InterPro"/>
</dbReference>
<evidence type="ECO:0000313" key="5">
    <source>
        <dbReference type="Proteomes" id="UP001283361"/>
    </source>
</evidence>
<dbReference type="FunFam" id="1.10.238.10:FF:000178">
    <property type="entry name" value="Calmodulin-2 A"/>
    <property type="match status" value="1"/>
</dbReference>
<keyword evidence="2" id="KW-0106">Calcium</keyword>
<dbReference type="Pfam" id="PF13499">
    <property type="entry name" value="EF-hand_7"/>
    <property type="match status" value="2"/>
</dbReference>
<dbReference type="AlphaFoldDB" id="A0AAE1CV31"/>
<keyword evidence="1" id="KW-0677">Repeat</keyword>
<dbReference type="EMBL" id="JAWDGP010006674">
    <property type="protein sequence ID" value="KAK3736970.1"/>
    <property type="molecule type" value="Genomic_DNA"/>
</dbReference>
<dbReference type="InterPro" id="IPR050230">
    <property type="entry name" value="CALM/Myosin/TropC-like"/>
</dbReference>
<evidence type="ECO:0000256" key="2">
    <source>
        <dbReference type="ARBA" id="ARBA00022837"/>
    </source>
</evidence>
<comment type="caution">
    <text evidence="4">The sequence shown here is derived from an EMBL/GenBank/DDBJ whole genome shotgun (WGS) entry which is preliminary data.</text>
</comment>
<evidence type="ECO:0000256" key="1">
    <source>
        <dbReference type="ARBA" id="ARBA00022737"/>
    </source>
</evidence>
<protein>
    <recommendedName>
        <fullName evidence="3">EF-hand domain-containing protein</fullName>
    </recommendedName>
</protein>
<accession>A0AAE1CV31</accession>
<dbReference type="GO" id="GO:0016460">
    <property type="term" value="C:myosin II complex"/>
    <property type="evidence" value="ECO:0007669"/>
    <property type="project" value="TreeGrafter"/>
</dbReference>
<dbReference type="SUPFAM" id="SSF47473">
    <property type="entry name" value="EF-hand"/>
    <property type="match status" value="1"/>
</dbReference>
<feature type="domain" description="EF-hand" evidence="3">
    <location>
        <begin position="13"/>
        <end position="48"/>
    </location>
</feature>
<evidence type="ECO:0000259" key="3">
    <source>
        <dbReference type="PROSITE" id="PS50222"/>
    </source>
</evidence>
<dbReference type="PROSITE" id="PS50222">
    <property type="entry name" value="EF_HAND_2"/>
    <property type="match status" value="4"/>
</dbReference>
<dbReference type="SMART" id="SM00054">
    <property type="entry name" value="EFh"/>
    <property type="match status" value="4"/>
</dbReference>
<proteinExistence type="predicted"/>
<dbReference type="Gene3D" id="1.10.238.10">
    <property type="entry name" value="EF-hand"/>
    <property type="match status" value="2"/>
</dbReference>
<dbReference type="InterPro" id="IPR002048">
    <property type="entry name" value="EF_hand_dom"/>
</dbReference>
<dbReference type="Proteomes" id="UP001283361">
    <property type="component" value="Unassembled WGS sequence"/>
</dbReference>
<organism evidence="4 5">
    <name type="scientific">Elysia crispata</name>
    <name type="common">lettuce slug</name>
    <dbReference type="NCBI Taxonomy" id="231223"/>
    <lineage>
        <taxon>Eukaryota</taxon>
        <taxon>Metazoa</taxon>
        <taxon>Spiralia</taxon>
        <taxon>Lophotrochozoa</taxon>
        <taxon>Mollusca</taxon>
        <taxon>Gastropoda</taxon>
        <taxon>Heterobranchia</taxon>
        <taxon>Euthyneura</taxon>
        <taxon>Panpulmonata</taxon>
        <taxon>Sacoglossa</taxon>
        <taxon>Placobranchoidea</taxon>
        <taxon>Plakobranchidae</taxon>
        <taxon>Elysia</taxon>
    </lineage>
</organism>
<dbReference type="PANTHER" id="PTHR23048">
    <property type="entry name" value="MYOSIN LIGHT CHAIN 1, 3"/>
    <property type="match status" value="1"/>
</dbReference>
<feature type="domain" description="EF-hand" evidence="3">
    <location>
        <begin position="123"/>
        <end position="158"/>
    </location>
</feature>